<evidence type="ECO:0000313" key="5">
    <source>
        <dbReference type="Proteomes" id="UP000193207"/>
    </source>
</evidence>
<dbReference type="InterPro" id="IPR000182">
    <property type="entry name" value="GNAT_dom"/>
</dbReference>
<dbReference type="Gene3D" id="3.40.630.30">
    <property type="match status" value="1"/>
</dbReference>
<dbReference type="Pfam" id="PF13508">
    <property type="entry name" value="Acetyltransf_7"/>
    <property type="match status" value="1"/>
</dbReference>
<dbReference type="InterPro" id="IPR016181">
    <property type="entry name" value="Acyl_CoA_acyltransferase"/>
</dbReference>
<dbReference type="PROSITE" id="PS51186">
    <property type="entry name" value="GNAT"/>
    <property type="match status" value="1"/>
</dbReference>
<dbReference type="PANTHER" id="PTHR43420">
    <property type="entry name" value="ACETYLTRANSFERASE"/>
    <property type="match status" value="1"/>
</dbReference>
<keyword evidence="2 4" id="KW-0012">Acyltransferase</keyword>
<evidence type="ECO:0000256" key="2">
    <source>
        <dbReference type="ARBA" id="ARBA00023315"/>
    </source>
</evidence>
<dbReference type="OrthoDB" id="9797417at2"/>
<feature type="domain" description="N-acetyltransferase" evidence="3">
    <location>
        <begin position="1"/>
        <end position="147"/>
    </location>
</feature>
<evidence type="ECO:0000313" key="4">
    <source>
        <dbReference type="EMBL" id="SLN60946.1"/>
    </source>
</evidence>
<protein>
    <submittedName>
        <fullName evidence="4">Putative N-acetyltransferase YjaB</fullName>
        <ecNumber evidence="4">2.3.1.-</ecNumber>
    </submittedName>
</protein>
<evidence type="ECO:0000256" key="1">
    <source>
        <dbReference type="ARBA" id="ARBA00022679"/>
    </source>
</evidence>
<evidence type="ECO:0000259" key="3">
    <source>
        <dbReference type="PROSITE" id="PS51186"/>
    </source>
</evidence>
<dbReference type="EMBL" id="FWFU01000004">
    <property type="protein sequence ID" value="SLN60946.1"/>
    <property type="molecule type" value="Genomic_DNA"/>
</dbReference>
<reference evidence="4 5" key="1">
    <citation type="submission" date="2017-03" db="EMBL/GenBank/DDBJ databases">
        <authorList>
            <person name="Afonso C.L."/>
            <person name="Miller P.J."/>
            <person name="Scott M.A."/>
            <person name="Spackman E."/>
            <person name="Goraichik I."/>
            <person name="Dimitrov K.M."/>
            <person name="Suarez D.L."/>
            <person name="Swayne D.E."/>
        </authorList>
    </citation>
    <scope>NUCLEOTIDE SEQUENCE [LARGE SCALE GENOMIC DNA]</scope>
    <source>
        <strain evidence="4 5">CECT 8110</strain>
    </source>
</reference>
<organism evidence="4 5">
    <name type="scientific">Roseovarius halotolerans</name>
    <dbReference type="NCBI Taxonomy" id="505353"/>
    <lineage>
        <taxon>Bacteria</taxon>
        <taxon>Pseudomonadati</taxon>
        <taxon>Pseudomonadota</taxon>
        <taxon>Alphaproteobacteria</taxon>
        <taxon>Rhodobacterales</taxon>
        <taxon>Roseobacteraceae</taxon>
        <taxon>Roseovarius</taxon>
    </lineage>
</organism>
<gene>
    <name evidence="4" type="primary">yjaB</name>
    <name evidence="4" type="ORF">ROH8110_03422</name>
</gene>
<sequence>MTPARAHIFHAPWLLAILWSFTRATPWLPVMRSKRSDLGLMLKVISRGWVCIALDARGPAGFIARDGARIHALYVHPRARRQGLARALLDDAKTRSPRLELWVLEANSPARAFYARQGFDVAGRSDGAGNDENMPDIHMVWQSRERPDP</sequence>
<name>A0A1X6ZVG1_9RHOB</name>
<accession>A0A1X6ZVG1</accession>
<dbReference type="AlphaFoldDB" id="A0A1X6ZVG1"/>
<keyword evidence="1 4" id="KW-0808">Transferase</keyword>
<proteinExistence type="predicted"/>
<dbReference type="InterPro" id="IPR050680">
    <property type="entry name" value="YpeA/RimI_acetyltransf"/>
</dbReference>
<keyword evidence="5" id="KW-1185">Reference proteome</keyword>
<dbReference type="CDD" id="cd04301">
    <property type="entry name" value="NAT_SF"/>
    <property type="match status" value="1"/>
</dbReference>
<dbReference type="PANTHER" id="PTHR43420:SF47">
    <property type="entry name" value="N-ACETYLTRANSFERASE DOMAIN-CONTAINING PROTEIN"/>
    <property type="match status" value="1"/>
</dbReference>
<dbReference type="Proteomes" id="UP000193207">
    <property type="component" value="Unassembled WGS sequence"/>
</dbReference>
<dbReference type="RefSeq" id="WP_121143716.1">
    <property type="nucleotide sequence ID" value="NZ_FWFU01000004.1"/>
</dbReference>
<dbReference type="EC" id="2.3.1.-" evidence="4"/>
<dbReference type="GO" id="GO:0016747">
    <property type="term" value="F:acyltransferase activity, transferring groups other than amino-acyl groups"/>
    <property type="evidence" value="ECO:0007669"/>
    <property type="project" value="InterPro"/>
</dbReference>
<dbReference type="SUPFAM" id="SSF55729">
    <property type="entry name" value="Acyl-CoA N-acyltransferases (Nat)"/>
    <property type="match status" value="1"/>
</dbReference>